<dbReference type="InParanoid" id="A0A7M7HA85"/>
<dbReference type="NCBIfam" id="TIGR01431">
    <property type="entry name" value="adm_rel"/>
    <property type="match status" value="1"/>
</dbReference>
<evidence type="ECO:0000256" key="3">
    <source>
        <dbReference type="ARBA" id="ARBA00006083"/>
    </source>
</evidence>
<dbReference type="InterPro" id="IPR001365">
    <property type="entry name" value="A_deaminase_dom"/>
</dbReference>
<dbReference type="InterPro" id="IPR006331">
    <property type="entry name" value="ADGF"/>
</dbReference>
<feature type="domain" description="Adenosine deaminase" evidence="12">
    <location>
        <begin position="197"/>
        <end position="482"/>
    </location>
</feature>
<dbReference type="RefSeq" id="XP_008216020.3">
    <property type="nucleotide sequence ID" value="XM_008217798.4"/>
</dbReference>
<dbReference type="FunCoup" id="A0A7M7HA85">
    <property type="interactions" value="123"/>
</dbReference>
<dbReference type="FunFam" id="3.20.20.140:FF:000017">
    <property type="entry name" value="Adenosine deaminase 2"/>
    <property type="match status" value="1"/>
</dbReference>
<feature type="domain" description="Adenosine/AMP deaminase N-terminal" evidence="13">
    <location>
        <begin position="25"/>
        <end position="105"/>
    </location>
</feature>
<dbReference type="Pfam" id="PF00962">
    <property type="entry name" value="A_deaminase"/>
    <property type="match status" value="1"/>
</dbReference>
<keyword evidence="8 11" id="KW-0732">Signal</keyword>
<dbReference type="GO" id="GO:0006154">
    <property type="term" value="P:adenosine catabolic process"/>
    <property type="evidence" value="ECO:0007669"/>
    <property type="project" value="InterPro"/>
</dbReference>
<evidence type="ECO:0000256" key="11">
    <source>
        <dbReference type="SAM" id="SignalP"/>
    </source>
</evidence>
<comment type="subcellular location">
    <subcellularLocation>
        <location evidence="2">Secreted</location>
    </subcellularLocation>
</comment>
<dbReference type="SMR" id="A0A7M7HA85"/>
<dbReference type="PANTHER" id="PTHR11409:SF39">
    <property type="entry name" value="ADENOSINE DEAMINASE 2"/>
    <property type="match status" value="1"/>
</dbReference>
<evidence type="ECO:0000256" key="1">
    <source>
        <dbReference type="ARBA" id="ARBA00001947"/>
    </source>
</evidence>
<dbReference type="GO" id="GO:0046103">
    <property type="term" value="P:inosine biosynthetic process"/>
    <property type="evidence" value="ECO:0007669"/>
    <property type="project" value="TreeGrafter"/>
</dbReference>
<dbReference type="EnsemblMetazoa" id="XM_008217798">
    <property type="protein sequence ID" value="XP_008216020"/>
    <property type="gene ID" value="LOC103317859"/>
</dbReference>
<dbReference type="Gene3D" id="3.20.20.140">
    <property type="entry name" value="Metal-dependent hydrolases"/>
    <property type="match status" value="1"/>
</dbReference>
<dbReference type="GeneID" id="103317859"/>
<dbReference type="OrthoDB" id="7202371at2759"/>
<dbReference type="AlphaFoldDB" id="A0A7M7HA85"/>
<feature type="signal peptide" evidence="11">
    <location>
        <begin position="1"/>
        <end position="24"/>
    </location>
</feature>
<evidence type="ECO:0000256" key="7">
    <source>
        <dbReference type="ARBA" id="ARBA00022723"/>
    </source>
</evidence>
<evidence type="ECO:0000313" key="15">
    <source>
        <dbReference type="Proteomes" id="UP000002358"/>
    </source>
</evidence>
<proteinExistence type="inferred from homology"/>
<name>A0A7M7HA85_NASVI</name>
<evidence type="ECO:0000256" key="6">
    <source>
        <dbReference type="ARBA" id="ARBA00022525"/>
    </source>
</evidence>
<evidence type="ECO:0000256" key="5">
    <source>
        <dbReference type="ARBA" id="ARBA00018099"/>
    </source>
</evidence>
<dbReference type="GO" id="GO:0004000">
    <property type="term" value="F:adenosine deaminase activity"/>
    <property type="evidence" value="ECO:0007669"/>
    <property type="project" value="InterPro"/>
</dbReference>
<keyword evidence="9" id="KW-0378">Hydrolase</keyword>
<comment type="cofactor">
    <cofactor evidence="1">
        <name>Zn(2+)</name>
        <dbReference type="ChEBI" id="CHEBI:29105"/>
    </cofactor>
</comment>
<keyword evidence="7" id="KW-0479">Metal-binding</keyword>
<dbReference type="KEGG" id="nvi:103317859"/>
<dbReference type="InterPro" id="IPR006330">
    <property type="entry name" value="Ado/ade_deaminase"/>
</dbReference>
<dbReference type="EC" id="3.5.4.4" evidence="4"/>
<evidence type="ECO:0000256" key="2">
    <source>
        <dbReference type="ARBA" id="ARBA00004613"/>
    </source>
</evidence>
<keyword evidence="15" id="KW-1185">Reference proteome</keyword>
<evidence type="ECO:0000259" key="12">
    <source>
        <dbReference type="Pfam" id="PF00962"/>
    </source>
</evidence>
<evidence type="ECO:0000256" key="4">
    <source>
        <dbReference type="ARBA" id="ARBA00012784"/>
    </source>
</evidence>
<dbReference type="Proteomes" id="UP000002358">
    <property type="component" value="Chromosome 1"/>
</dbReference>
<reference evidence="14" key="1">
    <citation type="submission" date="2021-01" db="UniProtKB">
        <authorList>
            <consortium name="EnsemblMetazoa"/>
        </authorList>
    </citation>
    <scope>IDENTIFICATION</scope>
</reference>
<feature type="chain" id="PRO_5029731222" description="Adenosine deaminase" evidence="11">
    <location>
        <begin position="25"/>
        <end position="516"/>
    </location>
</feature>
<evidence type="ECO:0000256" key="10">
    <source>
        <dbReference type="ARBA" id="ARBA00047764"/>
    </source>
</evidence>
<sequence>MKLYLLIFLIANCSIVSKLNYCNALHLPEKSFFQLREEIIREERMMSFGSSLKLQGDEILANECLMATKRKELDEGFERPEHFLPSQNFLDVHSEIEKSEVFKIIRLMPKGAVFHAHLASLVSLDFIINNVTYIPNLHICYNGTKMRFRFLETPSSDCDWQLLKDLREKNPGINIKIQKHLTMLRISPAEYNIDVVWNKFQEIFAVIKGLVTYRPAFEIYFYQALQELYDDNVMYFEFRASLSKLYELNGTTYNPINVARIYQEMINRFTTNNPDFLGAKVIFSPQRGITQSIFDNYVKTYKEVKQAYPDFIIGFDLVGQEDRGNTLLNFAEKLIELGKDTPFFFHAGETNWYGHATDENLVDAVLLNTKRIGHGFALLKHPKLMQMVKEKNIVIELNPISNQVLDLVKDMRNHPASHFFAENYPIVVSNDDPSFWGASGLSYDFYEAFIGIMSREADLRALKQLAINSIKYSGMKPGEQKKAFKIWQEAWNRFTRYLAYSHKCVNNNQYFDTRWL</sequence>
<evidence type="ECO:0000256" key="9">
    <source>
        <dbReference type="ARBA" id="ARBA00022801"/>
    </source>
</evidence>
<evidence type="ECO:0000313" key="14">
    <source>
        <dbReference type="EnsemblMetazoa" id="XP_008216020"/>
    </source>
</evidence>
<keyword evidence="6" id="KW-0964">Secreted</keyword>
<accession>A0A7M7HA85</accession>
<protein>
    <recommendedName>
        <fullName evidence="5">Adenosine deaminase</fullName>
        <ecNumber evidence="4">3.5.4.4</ecNumber>
    </recommendedName>
</protein>
<evidence type="ECO:0000259" key="13">
    <source>
        <dbReference type="Pfam" id="PF08451"/>
    </source>
</evidence>
<dbReference type="PANTHER" id="PTHR11409">
    <property type="entry name" value="ADENOSINE DEAMINASE"/>
    <property type="match status" value="1"/>
</dbReference>
<dbReference type="CDD" id="cd01321">
    <property type="entry name" value="ADGF"/>
    <property type="match status" value="1"/>
</dbReference>
<comment type="similarity">
    <text evidence="3">Belongs to the metallo-dependent hydrolases superfamily. Adenosine and AMP deaminases family. ADGF subfamily.</text>
</comment>
<dbReference type="GO" id="GO:0005615">
    <property type="term" value="C:extracellular space"/>
    <property type="evidence" value="ECO:0007669"/>
    <property type="project" value="InterPro"/>
</dbReference>
<dbReference type="SUPFAM" id="SSF51556">
    <property type="entry name" value="Metallo-dependent hydrolases"/>
    <property type="match status" value="1"/>
</dbReference>
<evidence type="ECO:0000256" key="8">
    <source>
        <dbReference type="ARBA" id="ARBA00022729"/>
    </source>
</evidence>
<dbReference type="InterPro" id="IPR032466">
    <property type="entry name" value="Metal_Hydrolase"/>
</dbReference>
<organism evidence="14 15">
    <name type="scientific">Nasonia vitripennis</name>
    <name type="common">Parasitic wasp</name>
    <dbReference type="NCBI Taxonomy" id="7425"/>
    <lineage>
        <taxon>Eukaryota</taxon>
        <taxon>Metazoa</taxon>
        <taxon>Ecdysozoa</taxon>
        <taxon>Arthropoda</taxon>
        <taxon>Hexapoda</taxon>
        <taxon>Insecta</taxon>
        <taxon>Pterygota</taxon>
        <taxon>Neoptera</taxon>
        <taxon>Endopterygota</taxon>
        <taxon>Hymenoptera</taxon>
        <taxon>Apocrita</taxon>
        <taxon>Proctotrupomorpha</taxon>
        <taxon>Chalcidoidea</taxon>
        <taxon>Pteromalidae</taxon>
        <taxon>Pteromalinae</taxon>
        <taxon>Nasonia</taxon>
    </lineage>
</organism>
<comment type="catalytic activity">
    <reaction evidence="10">
        <text>adenosine + H2O + H(+) = inosine + NH4(+)</text>
        <dbReference type="Rhea" id="RHEA:24408"/>
        <dbReference type="ChEBI" id="CHEBI:15377"/>
        <dbReference type="ChEBI" id="CHEBI:15378"/>
        <dbReference type="ChEBI" id="CHEBI:16335"/>
        <dbReference type="ChEBI" id="CHEBI:17596"/>
        <dbReference type="ChEBI" id="CHEBI:28938"/>
        <dbReference type="EC" id="3.5.4.4"/>
    </reaction>
</comment>
<dbReference type="InterPro" id="IPR013659">
    <property type="entry name" value="A_deaminase_N"/>
</dbReference>
<dbReference type="Pfam" id="PF08451">
    <property type="entry name" value="A_deaminase_N"/>
    <property type="match status" value="1"/>
</dbReference>
<dbReference type="GO" id="GO:0046872">
    <property type="term" value="F:metal ion binding"/>
    <property type="evidence" value="ECO:0007669"/>
    <property type="project" value="UniProtKB-KW"/>
</dbReference>